<dbReference type="PANTHER" id="PTHR19139">
    <property type="entry name" value="AQUAPORIN TRANSPORTER"/>
    <property type="match status" value="1"/>
</dbReference>
<protein>
    <submittedName>
        <fullName evidence="11">Aquaporin</fullName>
    </submittedName>
</protein>
<feature type="region of interest" description="Disordered" evidence="9">
    <location>
        <begin position="421"/>
        <end position="447"/>
    </location>
</feature>
<keyword evidence="5 10" id="KW-1133">Transmembrane helix</keyword>
<dbReference type="InParanoid" id="N1JC84"/>
<dbReference type="EMBL" id="CAUH01003992">
    <property type="protein sequence ID" value="CCU78376.1"/>
    <property type="molecule type" value="Genomic_DNA"/>
</dbReference>
<dbReference type="GO" id="GO:0015250">
    <property type="term" value="F:water channel activity"/>
    <property type="evidence" value="ECO:0007669"/>
    <property type="project" value="TreeGrafter"/>
</dbReference>
<feature type="compositionally biased region" description="Pro residues" evidence="9">
    <location>
        <begin position="21"/>
        <end position="33"/>
    </location>
</feature>
<feature type="transmembrane region" description="Helical" evidence="10">
    <location>
        <begin position="344"/>
        <end position="365"/>
    </location>
</feature>
<dbReference type="AlphaFoldDB" id="N1JC84"/>
<keyword evidence="4" id="KW-0677">Repeat</keyword>
<dbReference type="GO" id="GO:0005886">
    <property type="term" value="C:plasma membrane"/>
    <property type="evidence" value="ECO:0007669"/>
    <property type="project" value="TreeGrafter"/>
</dbReference>
<dbReference type="InterPro" id="IPR034294">
    <property type="entry name" value="Aquaporin_transptr"/>
</dbReference>
<evidence type="ECO:0000313" key="11">
    <source>
        <dbReference type="EMBL" id="CCU78376.1"/>
    </source>
</evidence>
<feature type="compositionally biased region" description="Polar residues" evidence="9">
    <location>
        <begin position="65"/>
        <end position="74"/>
    </location>
</feature>
<name>N1JC84_BLUG1</name>
<dbReference type="Pfam" id="PF00230">
    <property type="entry name" value="MIP"/>
    <property type="match status" value="2"/>
</dbReference>
<organism evidence="11 12">
    <name type="scientific">Blumeria graminis f. sp. hordei (strain DH14)</name>
    <name type="common">Barley powdery mildew</name>
    <name type="synonym">Oidium monilioides f. sp. hordei</name>
    <dbReference type="NCBI Taxonomy" id="546991"/>
    <lineage>
        <taxon>Eukaryota</taxon>
        <taxon>Fungi</taxon>
        <taxon>Dikarya</taxon>
        <taxon>Ascomycota</taxon>
        <taxon>Pezizomycotina</taxon>
        <taxon>Leotiomycetes</taxon>
        <taxon>Erysiphales</taxon>
        <taxon>Erysiphaceae</taxon>
        <taxon>Blumeria</taxon>
        <taxon>Blumeria hordei</taxon>
    </lineage>
</organism>
<evidence type="ECO:0000256" key="6">
    <source>
        <dbReference type="ARBA" id="ARBA00023136"/>
    </source>
</evidence>
<comment type="caution">
    <text evidence="11">The sequence shown here is derived from an EMBL/GenBank/DDBJ whole genome shotgun (WGS) entry which is preliminary data.</text>
</comment>
<keyword evidence="6 10" id="KW-0472">Membrane</keyword>
<feature type="compositionally biased region" description="Basic and acidic residues" evidence="9">
    <location>
        <begin position="123"/>
        <end position="144"/>
    </location>
</feature>
<sequence>MPRREEASDESRSNGSFSPAPQIPPIQDLPPPRSRSNPPAEIPFDSAEEVIVVQNRVGGLRRRPSNTPRRYSQTDLERPIIFEQSSRRRLRASSDLGRDDELHLDHPSHPDSNGRARPPRAHRNGDGWERKPGSVHKSRFEDTRIDLERGPDQWNHRRAYSIDDASVETYNNDRINFKELSAEERAAALRLPWTQWMNSSIKNHFVATLGEFLGTTMFLFFGFAGAQVANFKPPTTSTDTTEQPSFDITVYLYISMIFGFSLMVNVWIFYRISGALFNPAVTLAMLLVGAIPVVRAVLFPTPLNVRTSLSHGVSLVQGLFIEAILTAELVFTIFMLAKEKHRATFLAPIGIGLALFIAQLVGVFYTGGSLNPARSLGPCVVTGTFESEHWIYWVGPFMGALIAVAFYKFIKLLEYEMANPGQDGDDSNDPTKNASKMEELRRRREGR</sequence>
<dbReference type="PANTHER" id="PTHR19139:SF283">
    <property type="entry name" value="AQUAPORIN"/>
    <property type="match status" value="1"/>
</dbReference>
<feature type="region of interest" description="Disordered" evidence="9">
    <location>
        <begin position="1"/>
        <end position="144"/>
    </location>
</feature>
<feature type="transmembrane region" description="Helical" evidence="10">
    <location>
        <begin position="390"/>
        <end position="410"/>
    </location>
</feature>
<dbReference type="PRINTS" id="PR00783">
    <property type="entry name" value="MINTRINSICP"/>
</dbReference>
<dbReference type="InterPro" id="IPR023271">
    <property type="entry name" value="Aquaporin-like"/>
</dbReference>
<dbReference type="InterPro" id="IPR000425">
    <property type="entry name" value="MIP"/>
</dbReference>
<gene>
    <name evidence="11" type="ORF">BGHDH14_bgh00004</name>
</gene>
<proteinExistence type="inferred from homology"/>
<keyword evidence="3 8" id="KW-0812">Transmembrane</keyword>
<evidence type="ECO:0000256" key="8">
    <source>
        <dbReference type="RuleBase" id="RU000477"/>
    </source>
</evidence>
<evidence type="ECO:0000256" key="2">
    <source>
        <dbReference type="ARBA" id="ARBA00006175"/>
    </source>
</evidence>
<comment type="subcellular location">
    <subcellularLocation>
        <location evidence="1">Membrane</location>
        <topology evidence="1">Multi-pass membrane protein</topology>
    </subcellularLocation>
</comment>
<dbReference type="eggNOG" id="KOG0223">
    <property type="taxonomic scope" value="Eukaryota"/>
</dbReference>
<evidence type="ECO:0000256" key="7">
    <source>
        <dbReference type="ARBA" id="ARBA00034651"/>
    </source>
</evidence>
<evidence type="ECO:0000256" key="10">
    <source>
        <dbReference type="SAM" id="Phobius"/>
    </source>
</evidence>
<keyword evidence="8" id="KW-0813">Transport</keyword>
<dbReference type="Proteomes" id="UP000015441">
    <property type="component" value="Unassembled WGS sequence"/>
</dbReference>
<evidence type="ECO:0000256" key="5">
    <source>
        <dbReference type="ARBA" id="ARBA00022989"/>
    </source>
</evidence>
<keyword evidence="12" id="KW-1185">Reference proteome</keyword>
<accession>N1JC84</accession>
<feature type="compositionally biased region" description="Basic and acidic residues" evidence="9">
    <location>
        <begin position="435"/>
        <end position="447"/>
    </location>
</feature>
<feature type="transmembrane region" description="Helical" evidence="10">
    <location>
        <begin position="276"/>
        <end position="298"/>
    </location>
</feature>
<comment type="catalytic activity">
    <reaction evidence="7">
        <text>H2O(in) = H2O(out)</text>
        <dbReference type="Rhea" id="RHEA:29667"/>
        <dbReference type="ChEBI" id="CHEBI:15377"/>
    </reaction>
</comment>
<dbReference type="FunCoup" id="N1JC84">
    <property type="interactions" value="216"/>
</dbReference>
<dbReference type="OrthoDB" id="3222at2759"/>
<feature type="transmembrane region" description="Helical" evidence="10">
    <location>
        <begin position="205"/>
        <end position="228"/>
    </location>
</feature>
<evidence type="ECO:0000256" key="9">
    <source>
        <dbReference type="SAM" id="MobiDB-lite"/>
    </source>
</evidence>
<evidence type="ECO:0000256" key="3">
    <source>
        <dbReference type="ARBA" id="ARBA00022692"/>
    </source>
</evidence>
<evidence type="ECO:0000313" key="12">
    <source>
        <dbReference type="Proteomes" id="UP000015441"/>
    </source>
</evidence>
<dbReference type="Gene3D" id="1.20.1080.10">
    <property type="entry name" value="Glycerol uptake facilitator protein"/>
    <property type="match status" value="1"/>
</dbReference>
<evidence type="ECO:0000256" key="1">
    <source>
        <dbReference type="ARBA" id="ARBA00004141"/>
    </source>
</evidence>
<feature type="transmembrane region" description="Helical" evidence="10">
    <location>
        <begin position="248"/>
        <end position="269"/>
    </location>
</feature>
<feature type="compositionally biased region" description="Basic and acidic residues" evidence="9">
    <location>
        <begin position="96"/>
        <end position="114"/>
    </location>
</feature>
<dbReference type="SUPFAM" id="SSF81338">
    <property type="entry name" value="Aquaporin-like"/>
    <property type="match status" value="1"/>
</dbReference>
<dbReference type="HOGENOM" id="CLU_020019_14_1_1"/>
<comment type="similarity">
    <text evidence="2 8">Belongs to the MIP/aquaporin (TC 1.A.8) family.</text>
</comment>
<dbReference type="STRING" id="546991.N1JC84"/>
<feature type="compositionally biased region" description="Basic and acidic residues" evidence="9">
    <location>
        <begin position="1"/>
        <end position="12"/>
    </location>
</feature>
<evidence type="ECO:0000256" key="4">
    <source>
        <dbReference type="ARBA" id="ARBA00022737"/>
    </source>
</evidence>
<feature type="transmembrane region" description="Helical" evidence="10">
    <location>
        <begin position="318"/>
        <end position="337"/>
    </location>
</feature>
<reference evidence="11 12" key="1">
    <citation type="journal article" date="2010" name="Science">
        <title>Genome expansion and gene loss in powdery mildew fungi reveal tradeoffs in extreme parasitism.</title>
        <authorList>
            <person name="Spanu P.D."/>
            <person name="Abbott J.C."/>
            <person name="Amselem J."/>
            <person name="Burgis T.A."/>
            <person name="Soanes D.M."/>
            <person name="Stueber K."/>
            <person name="Ver Loren van Themaat E."/>
            <person name="Brown J.K.M."/>
            <person name="Butcher S.A."/>
            <person name="Gurr S.J."/>
            <person name="Lebrun M.-H."/>
            <person name="Ridout C.J."/>
            <person name="Schulze-Lefert P."/>
            <person name="Talbot N.J."/>
            <person name="Ahmadinejad N."/>
            <person name="Ametz C."/>
            <person name="Barton G.R."/>
            <person name="Benjdia M."/>
            <person name="Bidzinski P."/>
            <person name="Bindschedler L.V."/>
            <person name="Both M."/>
            <person name="Brewer M.T."/>
            <person name="Cadle-Davidson L."/>
            <person name="Cadle-Davidson M.M."/>
            <person name="Collemare J."/>
            <person name="Cramer R."/>
            <person name="Frenkel O."/>
            <person name="Godfrey D."/>
            <person name="Harriman J."/>
            <person name="Hoede C."/>
            <person name="King B.C."/>
            <person name="Klages S."/>
            <person name="Kleemann J."/>
            <person name="Knoll D."/>
            <person name="Koti P.S."/>
            <person name="Kreplak J."/>
            <person name="Lopez-Ruiz F.J."/>
            <person name="Lu X."/>
            <person name="Maekawa T."/>
            <person name="Mahanil S."/>
            <person name="Micali C."/>
            <person name="Milgroom M.G."/>
            <person name="Montana G."/>
            <person name="Noir S."/>
            <person name="O'Connell R.J."/>
            <person name="Oberhaensli S."/>
            <person name="Parlange F."/>
            <person name="Pedersen C."/>
            <person name="Quesneville H."/>
            <person name="Reinhardt R."/>
            <person name="Rott M."/>
            <person name="Sacristan S."/>
            <person name="Schmidt S.M."/>
            <person name="Schoen M."/>
            <person name="Skamnioti P."/>
            <person name="Sommer H."/>
            <person name="Stephens A."/>
            <person name="Takahara H."/>
            <person name="Thordal-Christensen H."/>
            <person name="Vigouroux M."/>
            <person name="Wessling R."/>
            <person name="Wicker T."/>
            <person name="Panstruga R."/>
        </authorList>
    </citation>
    <scope>NUCLEOTIDE SEQUENCE [LARGE SCALE GENOMIC DNA]</scope>
    <source>
        <strain evidence="11">DH14</strain>
    </source>
</reference>